<evidence type="ECO:0000313" key="3">
    <source>
        <dbReference type="EMBL" id="MTR77563.1"/>
    </source>
</evidence>
<feature type="transmembrane region" description="Helical" evidence="1">
    <location>
        <begin position="40"/>
        <end position="58"/>
    </location>
</feature>
<evidence type="ECO:0000256" key="1">
    <source>
        <dbReference type="SAM" id="Phobius"/>
    </source>
</evidence>
<dbReference type="NCBIfam" id="NF037970">
    <property type="entry name" value="vanZ_1"/>
    <property type="match status" value="1"/>
</dbReference>
<keyword evidence="4" id="KW-1185">Reference proteome</keyword>
<accession>A0A844KGM9</accession>
<feature type="transmembrane region" description="Helical" evidence="1">
    <location>
        <begin position="157"/>
        <end position="176"/>
    </location>
</feature>
<gene>
    <name evidence="3" type="ORF">GMD21_12950</name>
</gene>
<evidence type="ECO:0000313" key="4">
    <source>
        <dbReference type="Proteomes" id="UP000448177"/>
    </source>
</evidence>
<keyword evidence="1" id="KW-1133">Transmembrane helix</keyword>
<feature type="domain" description="VanZ-like" evidence="2">
    <location>
        <begin position="47"/>
        <end position="170"/>
    </location>
</feature>
<dbReference type="EMBL" id="WNAF01000010">
    <property type="protein sequence ID" value="MTR77563.1"/>
    <property type="molecule type" value="Genomic_DNA"/>
</dbReference>
<keyword evidence="1" id="KW-0812">Transmembrane</keyword>
<dbReference type="InterPro" id="IPR006976">
    <property type="entry name" value="VanZ-like"/>
</dbReference>
<name>A0A844KGM9_9FIRM</name>
<evidence type="ECO:0000259" key="2">
    <source>
        <dbReference type="Pfam" id="PF04892"/>
    </source>
</evidence>
<organism evidence="3 4">
    <name type="scientific">Mediterraneibacter faecis</name>
    <dbReference type="NCBI Taxonomy" id="592978"/>
    <lineage>
        <taxon>Bacteria</taxon>
        <taxon>Bacillati</taxon>
        <taxon>Bacillota</taxon>
        <taxon>Clostridia</taxon>
        <taxon>Lachnospirales</taxon>
        <taxon>Lachnospiraceae</taxon>
        <taxon>Mediterraneibacter</taxon>
    </lineage>
</organism>
<comment type="caution">
    <text evidence="3">The sequence shown here is derived from an EMBL/GenBank/DDBJ whole genome shotgun (WGS) entry which is preliminary data.</text>
</comment>
<feature type="transmembrane region" description="Helical" evidence="1">
    <location>
        <begin position="97"/>
        <end position="113"/>
    </location>
</feature>
<sequence>MKFDKEFLHGIMSEKESSISVRSRFLKSNKKTNREKNRKLTMISFLPAIIWLILLLVLSSQNGPQTAATSLPMAEWIQQHFFPQDSVDYVHMYLRKWAHFIVYFIESGLLVLAMKNVMKAWKAACAVFGLCTILAIADEAHKVLIVGRHCQWDEAGINIVGVIMGVLLTWSILWLIRWARGTLED</sequence>
<dbReference type="Pfam" id="PF04892">
    <property type="entry name" value="VanZ"/>
    <property type="match status" value="1"/>
</dbReference>
<dbReference type="AlphaFoldDB" id="A0A844KGM9"/>
<reference evidence="3 4" key="1">
    <citation type="journal article" date="2019" name="Nat. Med.">
        <title>A library of human gut bacterial isolates paired with longitudinal multiomics data enables mechanistic microbiome research.</title>
        <authorList>
            <person name="Poyet M."/>
            <person name="Groussin M."/>
            <person name="Gibbons S.M."/>
            <person name="Avila-Pacheco J."/>
            <person name="Jiang X."/>
            <person name="Kearney S.M."/>
            <person name="Perrotta A.R."/>
            <person name="Berdy B."/>
            <person name="Zhao S."/>
            <person name="Lieberman T.D."/>
            <person name="Swanson P.K."/>
            <person name="Smith M."/>
            <person name="Roesemann S."/>
            <person name="Alexander J.E."/>
            <person name="Rich S.A."/>
            <person name="Livny J."/>
            <person name="Vlamakis H."/>
            <person name="Clish C."/>
            <person name="Bullock K."/>
            <person name="Deik A."/>
            <person name="Scott J."/>
            <person name="Pierce K.A."/>
            <person name="Xavier R.J."/>
            <person name="Alm E.J."/>
        </authorList>
    </citation>
    <scope>NUCLEOTIDE SEQUENCE [LARGE SCALE GENOMIC DNA]</scope>
    <source>
        <strain evidence="3 4">BIOML-A1</strain>
    </source>
</reference>
<dbReference type="Proteomes" id="UP000448177">
    <property type="component" value="Unassembled WGS sequence"/>
</dbReference>
<keyword evidence="1" id="KW-0472">Membrane</keyword>
<protein>
    <recommendedName>
        <fullName evidence="2">VanZ-like domain-containing protein</fullName>
    </recommendedName>
</protein>
<proteinExistence type="predicted"/>